<name>A0A6A6BL46_9PEZI</name>
<dbReference type="RefSeq" id="XP_033400468.1">
    <property type="nucleotide sequence ID" value="XM_033535492.1"/>
</dbReference>
<keyword evidence="3" id="KW-1185">Reference proteome</keyword>
<dbReference type="GeneID" id="54292986"/>
<organism evidence="2 3">
    <name type="scientific">Aplosporella prunicola CBS 121167</name>
    <dbReference type="NCBI Taxonomy" id="1176127"/>
    <lineage>
        <taxon>Eukaryota</taxon>
        <taxon>Fungi</taxon>
        <taxon>Dikarya</taxon>
        <taxon>Ascomycota</taxon>
        <taxon>Pezizomycotina</taxon>
        <taxon>Dothideomycetes</taxon>
        <taxon>Dothideomycetes incertae sedis</taxon>
        <taxon>Botryosphaeriales</taxon>
        <taxon>Aplosporellaceae</taxon>
        <taxon>Aplosporella</taxon>
    </lineage>
</organism>
<accession>A0A6A6BL46</accession>
<proteinExistence type="predicted"/>
<keyword evidence="1" id="KW-0812">Transmembrane</keyword>
<evidence type="ECO:0000313" key="2">
    <source>
        <dbReference type="EMBL" id="KAF2144756.1"/>
    </source>
</evidence>
<dbReference type="AlphaFoldDB" id="A0A6A6BL46"/>
<feature type="transmembrane region" description="Helical" evidence="1">
    <location>
        <begin position="12"/>
        <end position="32"/>
    </location>
</feature>
<reference evidence="2" key="1">
    <citation type="journal article" date="2020" name="Stud. Mycol.">
        <title>101 Dothideomycetes genomes: a test case for predicting lifestyles and emergence of pathogens.</title>
        <authorList>
            <person name="Haridas S."/>
            <person name="Albert R."/>
            <person name="Binder M."/>
            <person name="Bloem J."/>
            <person name="Labutti K."/>
            <person name="Salamov A."/>
            <person name="Andreopoulos B."/>
            <person name="Baker S."/>
            <person name="Barry K."/>
            <person name="Bills G."/>
            <person name="Bluhm B."/>
            <person name="Cannon C."/>
            <person name="Castanera R."/>
            <person name="Culley D."/>
            <person name="Daum C."/>
            <person name="Ezra D."/>
            <person name="Gonzalez J."/>
            <person name="Henrissat B."/>
            <person name="Kuo A."/>
            <person name="Liang C."/>
            <person name="Lipzen A."/>
            <person name="Lutzoni F."/>
            <person name="Magnuson J."/>
            <person name="Mondo S."/>
            <person name="Nolan M."/>
            <person name="Ohm R."/>
            <person name="Pangilinan J."/>
            <person name="Park H.-J."/>
            <person name="Ramirez L."/>
            <person name="Alfaro M."/>
            <person name="Sun H."/>
            <person name="Tritt A."/>
            <person name="Yoshinaga Y."/>
            <person name="Zwiers L.-H."/>
            <person name="Turgeon B."/>
            <person name="Goodwin S."/>
            <person name="Spatafora J."/>
            <person name="Crous P."/>
            <person name="Grigoriev I."/>
        </authorList>
    </citation>
    <scope>NUCLEOTIDE SEQUENCE</scope>
    <source>
        <strain evidence="2">CBS 121167</strain>
    </source>
</reference>
<keyword evidence="1" id="KW-1133">Transmembrane helix</keyword>
<sequence>MGWALGRCGLRLGFGVWGVATWALTSYLPLFWGRGDVVGDGGAVGADGLRWPSMLVDNDVDIRSPCPRASTTGLVRPGWIPPLPQPNRVFPHLRPSTSRQSAMAHRRTEAYSDYGMPRPFDAIHVAAIATARSDDANREYRPT</sequence>
<keyword evidence="1" id="KW-0472">Membrane</keyword>
<evidence type="ECO:0000256" key="1">
    <source>
        <dbReference type="SAM" id="Phobius"/>
    </source>
</evidence>
<evidence type="ECO:0000313" key="3">
    <source>
        <dbReference type="Proteomes" id="UP000799438"/>
    </source>
</evidence>
<dbReference type="EMBL" id="ML995479">
    <property type="protein sequence ID" value="KAF2144756.1"/>
    <property type="molecule type" value="Genomic_DNA"/>
</dbReference>
<dbReference type="Proteomes" id="UP000799438">
    <property type="component" value="Unassembled WGS sequence"/>
</dbReference>
<protein>
    <submittedName>
        <fullName evidence="2">Uncharacterized protein</fullName>
    </submittedName>
</protein>
<gene>
    <name evidence="2" type="ORF">K452DRAFT_146558</name>
</gene>